<evidence type="ECO:0000313" key="1">
    <source>
        <dbReference type="EMBL" id="VEF41444.1"/>
    </source>
</evidence>
<dbReference type="RefSeq" id="WP_050332968.1">
    <property type="nucleotide sequence ID" value="NZ_AEWB02000046.1"/>
</dbReference>
<dbReference type="EMBL" id="LR134327">
    <property type="protein sequence ID" value="VEF41444.1"/>
    <property type="molecule type" value="Genomic_DNA"/>
</dbReference>
<dbReference type="Proteomes" id="UP000272690">
    <property type="component" value="Chromosome"/>
</dbReference>
<protein>
    <recommendedName>
        <fullName evidence="3">Lipoprotein</fullName>
    </recommendedName>
</protein>
<gene>
    <name evidence="1" type="ORF">NCTC5906_00454</name>
</gene>
<name>A0A3S4QQV1_AGGAP</name>
<evidence type="ECO:0000313" key="2">
    <source>
        <dbReference type="Proteomes" id="UP000272690"/>
    </source>
</evidence>
<dbReference type="PROSITE" id="PS51257">
    <property type="entry name" value="PROKAR_LIPOPROTEIN"/>
    <property type="match status" value="1"/>
</dbReference>
<proteinExistence type="predicted"/>
<reference evidence="1 2" key="1">
    <citation type="submission" date="2018-12" db="EMBL/GenBank/DDBJ databases">
        <authorList>
            <consortium name="Pathogen Informatics"/>
        </authorList>
    </citation>
    <scope>NUCLEOTIDE SEQUENCE [LARGE SCALE GENOMIC DNA]</scope>
    <source>
        <strain evidence="1 2">NCTC5906</strain>
    </source>
</reference>
<dbReference type="GeneID" id="49634883"/>
<sequence>MKNIFIILYTLLITSCFNFEPLESTIFFKNNCAYKIEVYGGNNIHPNKFILKEGESMGFSGASKLSQNNDKFFVINGIKKSFFISPDSHEYNQILIACPENTKLTSNGN</sequence>
<dbReference type="AlphaFoldDB" id="A0A3S4QQV1"/>
<organism evidence="1 2">
    <name type="scientific">Aggregatibacter aphrophilus ATCC 33389</name>
    <dbReference type="NCBI Taxonomy" id="985008"/>
    <lineage>
        <taxon>Bacteria</taxon>
        <taxon>Pseudomonadati</taxon>
        <taxon>Pseudomonadota</taxon>
        <taxon>Gammaproteobacteria</taxon>
        <taxon>Pasteurellales</taxon>
        <taxon>Pasteurellaceae</taxon>
        <taxon>Aggregatibacter</taxon>
    </lineage>
</organism>
<accession>A0A3S4QQV1</accession>
<evidence type="ECO:0008006" key="3">
    <source>
        <dbReference type="Google" id="ProtNLM"/>
    </source>
</evidence>